<evidence type="ECO:0000256" key="5">
    <source>
        <dbReference type="ARBA" id="ARBA00022723"/>
    </source>
</evidence>
<comment type="cofactor">
    <cofactor evidence="1 9">
        <name>heme</name>
        <dbReference type="ChEBI" id="CHEBI:30413"/>
    </cofactor>
</comment>
<keyword evidence="6" id="KW-0560">Oxidoreductase</keyword>
<keyword evidence="12" id="KW-1185">Reference proteome</keyword>
<sequence>MLISALNPTVGWILTSSFSIILAGFLVPYFRDPYHLRKYPGPILAKISYAWLLWVGISGRRSQIIHKIHKKYGPIIRISPSEISFSHPAAYSDVYSFGKNKATKSTFYDAFASIGLTNVFTSRSKTEHSQKRKLLHSLFTAEIAREFSRRTCMITSTLLDKWATRHVEKESCFDCVPWISFLALDEMADFVFGESFGMVTSASDLVPAPKDMRLGLDMAAPPDEYPTQHISLTSIVSSRETYNYLVGVLPPWWKAVGRRILRVQFQASTIFSGFVAHRLLQRLSTPTEAPHDLVGRFLLKVDAQEDFRPESLLSELITILVAGSDTTRNSLIAAIYYLAKSSDAQHTLHRELDTHMSSPISDITIENLPFLGACLNETLRLFSPVPLGLPRTVPEEGMMIRGEHFVGGTTVGVPIYTIHHDEAVWGENPGEFRPERWLNDGNAKLDFAHAFKPFSDGPASCIGRQMALTQLRVMIALVFKRFEIHLEDPADPLRIEDWFVRRVTECRIGVRRRYIGSLS</sequence>
<comment type="similarity">
    <text evidence="3">Belongs to the cytochrome P450 family.</text>
</comment>
<organism evidence="11 12">
    <name type="scientific">Mycena maculata</name>
    <dbReference type="NCBI Taxonomy" id="230809"/>
    <lineage>
        <taxon>Eukaryota</taxon>
        <taxon>Fungi</taxon>
        <taxon>Dikarya</taxon>
        <taxon>Basidiomycota</taxon>
        <taxon>Agaricomycotina</taxon>
        <taxon>Agaricomycetes</taxon>
        <taxon>Agaricomycetidae</taxon>
        <taxon>Agaricales</taxon>
        <taxon>Marasmiineae</taxon>
        <taxon>Mycenaceae</taxon>
        <taxon>Mycena</taxon>
    </lineage>
</organism>
<evidence type="ECO:0000256" key="8">
    <source>
        <dbReference type="ARBA" id="ARBA00023033"/>
    </source>
</evidence>
<evidence type="ECO:0000256" key="10">
    <source>
        <dbReference type="SAM" id="Phobius"/>
    </source>
</evidence>
<keyword evidence="4 9" id="KW-0349">Heme</keyword>
<comment type="pathway">
    <text evidence="2">Secondary metabolite biosynthesis.</text>
</comment>
<keyword evidence="7 9" id="KW-0408">Iron</keyword>
<dbReference type="PRINTS" id="PR00463">
    <property type="entry name" value="EP450I"/>
</dbReference>
<dbReference type="GO" id="GO:0016705">
    <property type="term" value="F:oxidoreductase activity, acting on paired donors, with incorporation or reduction of molecular oxygen"/>
    <property type="evidence" value="ECO:0007669"/>
    <property type="project" value="InterPro"/>
</dbReference>
<comment type="caution">
    <text evidence="11">The sequence shown here is derived from an EMBL/GenBank/DDBJ whole genome shotgun (WGS) entry which is preliminary data.</text>
</comment>
<dbReference type="InterPro" id="IPR002401">
    <property type="entry name" value="Cyt_P450_E_grp-I"/>
</dbReference>
<accession>A0AAD7J0E7</accession>
<evidence type="ECO:0000256" key="1">
    <source>
        <dbReference type="ARBA" id="ARBA00001971"/>
    </source>
</evidence>
<keyword evidence="10" id="KW-1133">Transmembrane helix</keyword>
<dbReference type="InterPro" id="IPR050121">
    <property type="entry name" value="Cytochrome_P450_monoxygenase"/>
</dbReference>
<gene>
    <name evidence="11" type="ORF">DFH07DRAFT_921058</name>
</gene>
<dbReference type="GO" id="GO:0005506">
    <property type="term" value="F:iron ion binding"/>
    <property type="evidence" value="ECO:0007669"/>
    <property type="project" value="InterPro"/>
</dbReference>
<keyword evidence="10" id="KW-0812">Transmembrane</keyword>
<keyword evidence="8 11" id="KW-0503">Monooxygenase</keyword>
<keyword evidence="5 9" id="KW-0479">Metal-binding</keyword>
<keyword evidence="10" id="KW-0472">Membrane</keyword>
<dbReference type="PRINTS" id="PR00385">
    <property type="entry name" value="P450"/>
</dbReference>
<evidence type="ECO:0000256" key="6">
    <source>
        <dbReference type="ARBA" id="ARBA00023002"/>
    </source>
</evidence>
<proteinExistence type="inferred from homology"/>
<dbReference type="EMBL" id="JARJLG010000068">
    <property type="protein sequence ID" value="KAJ7754164.1"/>
    <property type="molecule type" value="Genomic_DNA"/>
</dbReference>
<evidence type="ECO:0000256" key="3">
    <source>
        <dbReference type="ARBA" id="ARBA00010617"/>
    </source>
</evidence>
<dbReference type="Pfam" id="PF00067">
    <property type="entry name" value="p450"/>
    <property type="match status" value="1"/>
</dbReference>
<evidence type="ECO:0000313" key="12">
    <source>
        <dbReference type="Proteomes" id="UP001215280"/>
    </source>
</evidence>
<protein>
    <submittedName>
        <fullName evidence="11">Cytochrome P450 monooxygenase</fullName>
    </submittedName>
</protein>
<evidence type="ECO:0000256" key="4">
    <source>
        <dbReference type="ARBA" id="ARBA00022617"/>
    </source>
</evidence>
<dbReference type="PANTHER" id="PTHR24305:SF29">
    <property type="entry name" value="BENZOATE-PARA-HYDROXYLASE"/>
    <property type="match status" value="1"/>
</dbReference>
<evidence type="ECO:0000256" key="7">
    <source>
        <dbReference type="ARBA" id="ARBA00023004"/>
    </source>
</evidence>
<dbReference type="Proteomes" id="UP001215280">
    <property type="component" value="Unassembled WGS sequence"/>
</dbReference>
<name>A0AAD7J0E7_9AGAR</name>
<dbReference type="PANTHER" id="PTHR24305">
    <property type="entry name" value="CYTOCHROME P450"/>
    <property type="match status" value="1"/>
</dbReference>
<feature type="binding site" description="axial binding residue" evidence="9">
    <location>
        <position position="461"/>
    </location>
    <ligand>
        <name>heme</name>
        <dbReference type="ChEBI" id="CHEBI:30413"/>
    </ligand>
    <ligandPart>
        <name>Fe</name>
        <dbReference type="ChEBI" id="CHEBI:18248"/>
    </ligandPart>
</feature>
<dbReference type="SUPFAM" id="SSF48264">
    <property type="entry name" value="Cytochrome P450"/>
    <property type="match status" value="1"/>
</dbReference>
<dbReference type="GO" id="GO:0004497">
    <property type="term" value="F:monooxygenase activity"/>
    <property type="evidence" value="ECO:0007669"/>
    <property type="project" value="UniProtKB-KW"/>
</dbReference>
<evidence type="ECO:0000313" key="11">
    <source>
        <dbReference type="EMBL" id="KAJ7754164.1"/>
    </source>
</evidence>
<dbReference type="AlphaFoldDB" id="A0AAD7J0E7"/>
<dbReference type="GO" id="GO:0020037">
    <property type="term" value="F:heme binding"/>
    <property type="evidence" value="ECO:0007669"/>
    <property type="project" value="InterPro"/>
</dbReference>
<evidence type="ECO:0000256" key="2">
    <source>
        <dbReference type="ARBA" id="ARBA00005179"/>
    </source>
</evidence>
<feature type="transmembrane region" description="Helical" evidence="10">
    <location>
        <begin position="12"/>
        <end position="30"/>
    </location>
</feature>
<evidence type="ECO:0000256" key="9">
    <source>
        <dbReference type="PIRSR" id="PIRSR602401-1"/>
    </source>
</evidence>
<dbReference type="InterPro" id="IPR036396">
    <property type="entry name" value="Cyt_P450_sf"/>
</dbReference>
<dbReference type="Gene3D" id="1.10.630.10">
    <property type="entry name" value="Cytochrome P450"/>
    <property type="match status" value="1"/>
</dbReference>
<reference evidence="11" key="1">
    <citation type="submission" date="2023-03" db="EMBL/GenBank/DDBJ databases">
        <title>Massive genome expansion in bonnet fungi (Mycena s.s.) driven by repeated elements and novel gene families across ecological guilds.</title>
        <authorList>
            <consortium name="Lawrence Berkeley National Laboratory"/>
            <person name="Harder C.B."/>
            <person name="Miyauchi S."/>
            <person name="Viragh M."/>
            <person name="Kuo A."/>
            <person name="Thoen E."/>
            <person name="Andreopoulos B."/>
            <person name="Lu D."/>
            <person name="Skrede I."/>
            <person name="Drula E."/>
            <person name="Henrissat B."/>
            <person name="Morin E."/>
            <person name="Kohler A."/>
            <person name="Barry K."/>
            <person name="LaButti K."/>
            <person name="Morin E."/>
            <person name="Salamov A."/>
            <person name="Lipzen A."/>
            <person name="Mereny Z."/>
            <person name="Hegedus B."/>
            <person name="Baldrian P."/>
            <person name="Stursova M."/>
            <person name="Weitz H."/>
            <person name="Taylor A."/>
            <person name="Grigoriev I.V."/>
            <person name="Nagy L.G."/>
            <person name="Martin F."/>
            <person name="Kauserud H."/>
        </authorList>
    </citation>
    <scope>NUCLEOTIDE SEQUENCE</scope>
    <source>
        <strain evidence="11">CBHHK188m</strain>
    </source>
</reference>
<dbReference type="InterPro" id="IPR001128">
    <property type="entry name" value="Cyt_P450"/>
</dbReference>